<evidence type="ECO:0000256" key="1">
    <source>
        <dbReference type="SAM" id="Coils"/>
    </source>
</evidence>
<name>A0ABS1TEV8_9CLOT</name>
<dbReference type="Proteomes" id="UP000632377">
    <property type="component" value="Unassembled WGS sequence"/>
</dbReference>
<keyword evidence="3" id="KW-1185">Reference proteome</keyword>
<keyword evidence="1" id="KW-0175">Coiled coil</keyword>
<dbReference type="RefSeq" id="WP_202750659.1">
    <property type="nucleotide sequence ID" value="NZ_JAESWC010000018.1"/>
</dbReference>
<proteinExistence type="predicted"/>
<evidence type="ECO:0000313" key="2">
    <source>
        <dbReference type="EMBL" id="MBL4937918.1"/>
    </source>
</evidence>
<sequence>MDSLLSKVSYLNGLIDGMEIDKTSKEGRIISEMAKILEAMADKIEILEDSQDELEEYIDSIDEDLSAVEEDLYEDDECDDCFEDDDYDNYISINCPHCDETVYIDTNICNCNEQITCPNCHKEIPLEDCCED</sequence>
<evidence type="ECO:0000313" key="3">
    <source>
        <dbReference type="Proteomes" id="UP000632377"/>
    </source>
</evidence>
<gene>
    <name evidence="2" type="ORF">JK636_19600</name>
</gene>
<dbReference type="NCBIfam" id="NF045650">
    <property type="entry name" value="CD1247_Nterm"/>
    <property type="match status" value="1"/>
</dbReference>
<organism evidence="2 3">
    <name type="scientific">Clostridium rhizosphaerae</name>
    <dbReference type="NCBI Taxonomy" id="2803861"/>
    <lineage>
        <taxon>Bacteria</taxon>
        <taxon>Bacillati</taxon>
        <taxon>Bacillota</taxon>
        <taxon>Clostridia</taxon>
        <taxon>Eubacteriales</taxon>
        <taxon>Clostridiaceae</taxon>
        <taxon>Clostridium</taxon>
    </lineage>
</organism>
<accession>A0ABS1TEV8</accession>
<dbReference type="InterPro" id="IPR054688">
    <property type="entry name" value="CD1247_N"/>
</dbReference>
<comment type="caution">
    <text evidence="2">The sequence shown here is derived from an EMBL/GenBank/DDBJ whole genome shotgun (WGS) entry which is preliminary data.</text>
</comment>
<reference evidence="2 3" key="1">
    <citation type="submission" date="2021-01" db="EMBL/GenBank/DDBJ databases">
        <title>Genome public.</title>
        <authorList>
            <person name="Liu C."/>
            <person name="Sun Q."/>
        </authorList>
    </citation>
    <scope>NUCLEOTIDE SEQUENCE [LARGE SCALE GENOMIC DNA]</scope>
    <source>
        <strain evidence="2 3">YIM B02515</strain>
    </source>
</reference>
<feature type="coiled-coil region" evidence="1">
    <location>
        <begin position="37"/>
        <end position="71"/>
    </location>
</feature>
<evidence type="ECO:0008006" key="4">
    <source>
        <dbReference type="Google" id="ProtNLM"/>
    </source>
</evidence>
<dbReference type="EMBL" id="JAESWC010000018">
    <property type="protein sequence ID" value="MBL4937918.1"/>
    <property type="molecule type" value="Genomic_DNA"/>
</dbReference>
<protein>
    <recommendedName>
        <fullName evidence="4">Zinc ribbon domain-containing protein</fullName>
    </recommendedName>
</protein>